<feature type="region of interest" description="Disordered" evidence="4">
    <location>
        <begin position="816"/>
        <end position="915"/>
    </location>
</feature>
<accession>A0A7C8MVC4</accession>
<keyword evidence="7" id="KW-1185">Reference proteome</keyword>
<proteinExistence type="predicted"/>
<dbReference type="GO" id="GO:0005634">
    <property type="term" value="C:nucleus"/>
    <property type="evidence" value="ECO:0007669"/>
    <property type="project" value="UniProtKB-SubCell"/>
</dbReference>
<feature type="region of interest" description="Disordered" evidence="4">
    <location>
        <begin position="959"/>
        <end position="994"/>
    </location>
</feature>
<keyword evidence="2" id="KW-0479">Metal-binding</keyword>
<dbReference type="InterPro" id="IPR007219">
    <property type="entry name" value="XnlR_reg_dom"/>
</dbReference>
<feature type="compositionally biased region" description="Basic residues" evidence="4">
    <location>
        <begin position="140"/>
        <end position="150"/>
    </location>
</feature>
<dbReference type="OrthoDB" id="1747771at2759"/>
<dbReference type="AlphaFoldDB" id="A0A7C8MVC4"/>
<feature type="compositionally biased region" description="Low complexity" evidence="4">
    <location>
        <begin position="822"/>
        <end position="842"/>
    </location>
</feature>
<evidence type="ECO:0000313" key="6">
    <source>
        <dbReference type="EMBL" id="KAF2875925.1"/>
    </source>
</evidence>
<dbReference type="SMART" id="SM00906">
    <property type="entry name" value="Fungal_trans"/>
    <property type="match status" value="1"/>
</dbReference>
<comment type="subcellular location">
    <subcellularLocation>
        <location evidence="1">Nucleus</location>
    </subcellularLocation>
</comment>
<dbReference type="GO" id="GO:0000981">
    <property type="term" value="F:DNA-binding transcription factor activity, RNA polymerase II-specific"/>
    <property type="evidence" value="ECO:0007669"/>
    <property type="project" value="InterPro"/>
</dbReference>
<feature type="region of interest" description="Disordered" evidence="4">
    <location>
        <begin position="760"/>
        <end position="787"/>
    </location>
</feature>
<dbReference type="GO" id="GO:0008270">
    <property type="term" value="F:zinc ion binding"/>
    <property type="evidence" value="ECO:0007669"/>
    <property type="project" value="InterPro"/>
</dbReference>
<dbReference type="EMBL" id="JAADJZ010000004">
    <property type="protein sequence ID" value="KAF2875925.1"/>
    <property type="molecule type" value="Genomic_DNA"/>
</dbReference>
<feature type="compositionally biased region" description="Polar residues" evidence="4">
    <location>
        <begin position="882"/>
        <end position="902"/>
    </location>
</feature>
<evidence type="ECO:0000256" key="2">
    <source>
        <dbReference type="ARBA" id="ARBA00022723"/>
    </source>
</evidence>
<dbReference type="PROSITE" id="PS00463">
    <property type="entry name" value="ZN2_CY6_FUNGAL_1"/>
    <property type="match status" value="1"/>
</dbReference>
<feature type="compositionally biased region" description="Polar residues" evidence="4">
    <location>
        <begin position="532"/>
        <end position="541"/>
    </location>
</feature>
<dbReference type="PANTHER" id="PTHR31001:SF81">
    <property type="entry name" value="ZN(II)2CYS6 TRANSCRIPTION FACTOR"/>
    <property type="match status" value="1"/>
</dbReference>
<dbReference type="InterPro" id="IPR036864">
    <property type="entry name" value="Zn2-C6_fun-type_DNA-bd_sf"/>
</dbReference>
<reference evidence="6 7" key="1">
    <citation type="submission" date="2020-01" db="EMBL/GenBank/DDBJ databases">
        <authorList>
            <consortium name="DOE Joint Genome Institute"/>
            <person name="Haridas S."/>
            <person name="Albert R."/>
            <person name="Binder M."/>
            <person name="Bloem J."/>
            <person name="Labutti K."/>
            <person name="Salamov A."/>
            <person name="Andreopoulos B."/>
            <person name="Baker S.E."/>
            <person name="Barry K."/>
            <person name="Bills G."/>
            <person name="Bluhm B.H."/>
            <person name="Cannon C."/>
            <person name="Castanera R."/>
            <person name="Culley D.E."/>
            <person name="Daum C."/>
            <person name="Ezra D."/>
            <person name="Gonzalez J.B."/>
            <person name="Henrissat B."/>
            <person name="Kuo A."/>
            <person name="Liang C."/>
            <person name="Lipzen A."/>
            <person name="Lutzoni F."/>
            <person name="Magnuson J."/>
            <person name="Mondo S."/>
            <person name="Nolan M."/>
            <person name="Ohm R."/>
            <person name="Pangilinan J."/>
            <person name="Park H.-J.H."/>
            <person name="Ramirez L."/>
            <person name="Alfaro M."/>
            <person name="Sun H."/>
            <person name="Tritt A."/>
            <person name="Yoshinaga Y."/>
            <person name="Zwiers L.-H.L."/>
            <person name="Turgeon B.G."/>
            <person name="Goodwin S.B."/>
            <person name="Spatafora J.W."/>
            <person name="Crous P.W."/>
            <person name="Grigoriev I.V."/>
        </authorList>
    </citation>
    <scope>NUCLEOTIDE SEQUENCE [LARGE SCALE GENOMIC DNA]</scope>
    <source>
        <strain evidence="6 7">CBS 611.86</strain>
    </source>
</reference>
<keyword evidence="3" id="KW-0539">Nucleus</keyword>
<organism evidence="6 7">
    <name type="scientific">Massariosphaeria phaeospora</name>
    <dbReference type="NCBI Taxonomy" id="100035"/>
    <lineage>
        <taxon>Eukaryota</taxon>
        <taxon>Fungi</taxon>
        <taxon>Dikarya</taxon>
        <taxon>Ascomycota</taxon>
        <taxon>Pezizomycotina</taxon>
        <taxon>Dothideomycetes</taxon>
        <taxon>Pleosporomycetidae</taxon>
        <taxon>Pleosporales</taxon>
        <taxon>Pleosporales incertae sedis</taxon>
        <taxon>Massariosphaeria</taxon>
    </lineage>
</organism>
<feature type="region of interest" description="Disordered" evidence="4">
    <location>
        <begin position="525"/>
        <end position="564"/>
    </location>
</feature>
<dbReference type="InterPro" id="IPR001138">
    <property type="entry name" value="Zn2Cys6_DnaBD"/>
</dbReference>
<dbReference type="GO" id="GO:0003677">
    <property type="term" value="F:DNA binding"/>
    <property type="evidence" value="ECO:0007669"/>
    <property type="project" value="InterPro"/>
</dbReference>
<feature type="compositionally biased region" description="Polar residues" evidence="4">
    <location>
        <begin position="552"/>
        <end position="562"/>
    </location>
</feature>
<dbReference type="CDD" id="cd00067">
    <property type="entry name" value="GAL4"/>
    <property type="match status" value="1"/>
</dbReference>
<feature type="domain" description="Zn(2)-C6 fungal-type" evidence="5">
    <location>
        <begin position="49"/>
        <end position="80"/>
    </location>
</feature>
<name>A0A7C8MVC4_9PLEO</name>
<comment type="caution">
    <text evidence="6">The sequence shown here is derived from an EMBL/GenBank/DDBJ whole genome shotgun (WGS) entry which is preliminary data.</text>
</comment>
<sequence length="994" mass="110324">MSDNASLANPFKSGDAPTETLHSVVDPPSTLAEGSRRKAQAQQPRQLLSCTKCRERKVKCDRTKPCSACCARGSPKECHFVAEGGDYAPIQQSYELRKLRAENVRLKDRLRASKISIEDEDSDNSASPESQLGDRPVTSAHKRRNAKQKRFQGPGWSDSIYFGSPGLASIINDFASTNLDPASTQSLAHLMPRGADMYAPRNPPPHPFATLFKATPEECIPELLSCLPSRMELLEYLDSFQKRVHVCSFPHVPVEITKSEVERFLSDARKNAQMCPDMLALLFAALALGSQHSGWDKAGGQWKADVMKEESQRGNVYIAAAMQALRLASFMHKPTLLGIQALIMIGPYLTNSGRFLDAWTLFGTTIRLAQSIGLHRHPKFLDPAPPTQRECSIRQTLWWWMLHMDQEYSMTLGRPLGISGIGDCPPPHELTTDPRFLRFGQFVNHFTILARQILSSDRLSNAKIDDFTDSLMGLLDTMPEMLQFGESWLNNEKEIPEWPLGAMAAVYYCKTHNYLILLNRQRHEKPAPHSYPTPTNLSTRKTPPLSFHPVNPATSSESSPMTSPKEILRGRPLVLSSSEDLLTAFLFFYYRIPAALICWAIAQQAFNSCMILLLDAMETGDLSRIWKVEKVFAVFQLMRNNSVHQLASLAVERVSWGLHELQKIREQAEAAARLSDTIPGTRRDGSDDINMREAAESEASRVHGVMHDTVMGNTGMLLLEDSGLQSFVSEAFAPFTWVMAGGGQEGELLMRPKQVQMTGQIGYPHRNNMGTGRLDEGGRNLHSARSSEELEVAQQLQGSSQGSTPARYATFHTTPLQEHHQPQGLTSPPSPPLSATLQQQLPRPGEGAGASVSQQPPPHLRHHSYPSLHGHVPAPVVRHASRSSVHLQQLSRPVPQKSSSYYSLAPGHAPSQSPLQTLPEMIVQPYPLPYAGNPDVHPSWAARPAAPISSLLEPSLAFPHTSDQQHDEAVHAPQPAPHRPGELYHTHFHPKQRF</sequence>
<dbReference type="SUPFAM" id="SSF57701">
    <property type="entry name" value="Zn2/Cys6 DNA-binding domain"/>
    <property type="match status" value="1"/>
</dbReference>
<dbReference type="GO" id="GO:0006351">
    <property type="term" value="P:DNA-templated transcription"/>
    <property type="evidence" value="ECO:0007669"/>
    <property type="project" value="InterPro"/>
</dbReference>
<dbReference type="InterPro" id="IPR050613">
    <property type="entry name" value="Sec_Metabolite_Reg"/>
</dbReference>
<evidence type="ECO:0000256" key="3">
    <source>
        <dbReference type="ARBA" id="ARBA00023242"/>
    </source>
</evidence>
<evidence type="ECO:0000256" key="4">
    <source>
        <dbReference type="SAM" id="MobiDB-lite"/>
    </source>
</evidence>
<evidence type="ECO:0000259" key="5">
    <source>
        <dbReference type="PROSITE" id="PS50048"/>
    </source>
</evidence>
<dbReference type="Proteomes" id="UP000481861">
    <property type="component" value="Unassembled WGS sequence"/>
</dbReference>
<dbReference type="PROSITE" id="PS50048">
    <property type="entry name" value="ZN2_CY6_FUNGAL_2"/>
    <property type="match status" value="1"/>
</dbReference>
<gene>
    <name evidence="6" type="ORF">BDV95DRAFT_603321</name>
</gene>
<dbReference type="CDD" id="cd12148">
    <property type="entry name" value="fungal_TF_MHR"/>
    <property type="match status" value="1"/>
</dbReference>
<dbReference type="Gene3D" id="4.10.240.10">
    <property type="entry name" value="Zn(2)-C6 fungal-type DNA-binding domain"/>
    <property type="match status" value="1"/>
</dbReference>
<protein>
    <recommendedName>
        <fullName evidence="5">Zn(2)-C6 fungal-type domain-containing protein</fullName>
    </recommendedName>
</protein>
<dbReference type="Pfam" id="PF04082">
    <property type="entry name" value="Fungal_trans"/>
    <property type="match status" value="1"/>
</dbReference>
<feature type="region of interest" description="Disordered" evidence="4">
    <location>
        <begin position="1"/>
        <end position="45"/>
    </location>
</feature>
<dbReference type="PANTHER" id="PTHR31001">
    <property type="entry name" value="UNCHARACTERIZED TRANSCRIPTIONAL REGULATORY PROTEIN"/>
    <property type="match status" value="1"/>
</dbReference>
<dbReference type="SMART" id="SM00066">
    <property type="entry name" value="GAL4"/>
    <property type="match status" value="1"/>
</dbReference>
<evidence type="ECO:0000256" key="1">
    <source>
        <dbReference type="ARBA" id="ARBA00004123"/>
    </source>
</evidence>
<feature type="region of interest" description="Disordered" evidence="4">
    <location>
        <begin position="117"/>
        <end position="152"/>
    </location>
</feature>
<evidence type="ECO:0000313" key="7">
    <source>
        <dbReference type="Proteomes" id="UP000481861"/>
    </source>
</evidence>
<dbReference type="Pfam" id="PF00172">
    <property type="entry name" value="Zn_clus"/>
    <property type="match status" value="1"/>
</dbReference>